<feature type="region of interest" description="Disordered" evidence="5">
    <location>
        <begin position="69"/>
        <end position="99"/>
    </location>
</feature>
<evidence type="ECO:0000313" key="6">
    <source>
        <dbReference type="EMBL" id="RIA86949.1"/>
    </source>
</evidence>
<keyword evidence="3" id="KW-0677">Repeat</keyword>
<dbReference type="EMBL" id="QKYT01000335">
    <property type="protein sequence ID" value="RIA86949.1"/>
    <property type="molecule type" value="Genomic_DNA"/>
</dbReference>
<dbReference type="InterPro" id="IPR021772">
    <property type="entry name" value="WDR48/Bun107"/>
</dbReference>
<dbReference type="Pfam" id="PF11816">
    <property type="entry name" value="DUF3337"/>
    <property type="match status" value="1"/>
</dbReference>
<evidence type="ECO:0000313" key="7">
    <source>
        <dbReference type="Proteomes" id="UP000265703"/>
    </source>
</evidence>
<dbReference type="CDD" id="cd17041">
    <property type="entry name" value="Ubl_WDR48"/>
    <property type="match status" value="1"/>
</dbReference>
<dbReference type="GO" id="GO:0043130">
    <property type="term" value="F:ubiquitin binding"/>
    <property type="evidence" value="ECO:0007669"/>
    <property type="project" value="TreeGrafter"/>
</dbReference>
<feature type="repeat" description="WD" evidence="4">
    <location>
        <begin position="273"/>
        <end position="314"/>
    </location>
</feature>
<evidence type="ECO:0000256" key="4">
    <source>
        <dbReference type="PROSITE-ProRule" id="PRU00221"/>
    </source>
</evidence>
<evidence type="ECO:0000256" key="1">
    <source>
        <dbReference type="ARBA" id="ARBA00006917"/>
    </source>
</evidence>
<comment type="caution">
    <text evidence="6">The sequence shown here is derived from an EMBL/GenBank/DDBJ whole genome shotgun (WGS) entry which is preliminary data.</text>
</comment>
<feature type="compositionally biased region" description="Polar residues" evidence="5">
    <location>
        <begin position="837"/>
        <end position="860"/>
    </location>
</feature>
<dbReference type="Proteomes" id="UP000265703">
    <property type="component" value="Unassembled WGS sequence"/>
</dbReference>
<dbReference type="InterPro" id="IPR019775">
    <property type="entry name" value="WD40_repeat_CS"/>
</dbReference>
<protein>
    <submittedName>
        <fullName evidence="6">Uncharacterized protein</fullName>
    </submittedName>
</protein>
<dbReference type="STRING" id="658196.A0A397SPW0"/>
<feature type="repeat" description="WD" evidence="4">
    <location>
        <begin position="128"/>
        <end position="159"/>
    </location>
</feature>
<dbReference type="PROSITE" id="PS00678">
    <property type="entry name" value="WD_REPEATS_1"/>
    <property type="match status" value="1"/>
</dbReference>
<name>A0A397SPW0_9GLOM</name>
<keyword evidence="7" id="KW-1185">Reference proteome</keyword>
<evidence type="ECO:0000256" key="5">
    <source>
        <dbReference type="SAM" id="MobiDB-lite"/>
    </source>
</evidence>
<dbReference type="InterPro" id="IPR015943">
    <property type="entry name" value="WD40/YVTN_repeat-like_dom_sf"/>
</dbReference>
<dbReference type="InterPro" id="IPR001680">
    <property type="entry name" value="WD40_rpt"/>
</dbReference>
<dbReference type="PANTHER" id="PTHR19862:SF14">
    <property type="entry name" value="WD REPEAT-CONTAINING PROTEIN 48"/>
    <property type="match status" value="1"/>
</dbReference>
<feature type="compositionally biased region" description="Low complexity" evidence="5">
    <location>
        <begin position="680"/>
        <end position="697"/>
    </location>
</feature>
<reference evidence="6 7" key="1">
    <citation type="submission" date="2018-06" db="EMBL/GenBank/DDBJ databases">
        <title>Comparative genomics reveals the genomic features of Rhizophagus irregularis, R. cerebriforme, R. diaphanum and Gigaspora rosea, and their symbiotic lifestyle signature.</title>
        <authorList>
            <person name="Morin E."/>
            <person name="San Clemente H."/>
            <person name="Chen E.C.H."/>
            <person name="De La Providencia I."/>
            <person name="Hainaut M."/>
            <person name="Kuo A."/>
            <person name="Kohler A."/>
            <person name="Murat C."/>
            <person name="Tang N."/>
            <person name="Roy S."/>
            <person name="Loubradou J."/>
            <person name="Henrissat B."/>
            <person name="Grigoriev I.V."/>
            <person name="Corradi N."/>
            <person name="Roux C."/>
            <person name="Martin F.M."/>
        </authorList>
    </citation>
    <scope>NUCLEOTIDE SEQUENCE [LARGE SCALE GENOMIC DNA]</scope>
    <source>
        <strain evidence="6 7">DAOM 227022</strain>
    </source>
</reference>
<dbReference type="Gene3D" id="2.130.10.10">
    <property type="entry name" value="YVTN repeat-like/Quinoprotein amine dehydrogenase"/>
    <property type="match status" value="2"/>
</dbReference>
<dbReference type="InterPro" id="IPR036322">
    <property type="entry name" value="WD40_repeat_dom_sf"/>
</dbReference>
<organism evidence="6 7">
    <name type="scientific">Glomus cerebriforme</name>
    <dbReference type="NCBI Taxonomy" id="658196"/>
    <lineage>
        <taxon>Eukaryota</taxon>
        <taxon>Fungi</taxon>
        <taxon>Fungi incertae sedis</taxon>
        <taxon>Mucoromycota</taxon>
        <taxon>Glomeromycotina</taxon>
        <taxon>Glomeromycetes</taxon>
        <taxon>Glomerales</taxon>
        <taxon>Glomeraceae</taxon>
        <taxon>Glomus</taxon>
    </lineage>
</organism>
<dbReference type="PROSITE" id="PS50082">
    <property type="entry name" value="WD_REPEATS_2"/>
    <property type="match status" value="4"/>
</dbReference>
<dbReference type="PROSITE" id="PS50294">
    <property type="entry name" value="WD_REPEATS_REGION"/>
    <property type="match status" value="4"/>
</dbReference>
<sequence>MRRTAKRKVSYVITHNKDDHGHLLGINSLALDTTTLSSSGRPGGILYSAGRDGVINSWDLHLPLREQTTPKYNNLNGVKEDKSGDEKGNDDDDDDVPLHKFNDEKNWEIDEEALISQPTPKSTFRQSFQSHTDWVNDIILCHNNETLISCSSDRTMKLWHPHKTSAPYTIGYHTDYIKALAYASGPGWVASGGFDRKIALWDVTECRPPPSSSNFVGFSEKNFQPIVTIPENSPKSSVYALACNPSGSVLVSGSPEKVIKVWDPKSGKRITKLSGHTDNIRAILISDDGKLILSGSSDTTIKLWSLSQQRCINTFTIHSDSIWSLYSDHPRLEVFYAGSKDGLVTRTDYSGCEEIGDGECVAVCKEDAGVVKLVTLDNKYIWTATYGSSIKRWQDLSVPIRKNRRFSVSSSPPTSSSSQNLSQIPSSSLIKLTSTAVTTSPTQTSSLPPPSLVTSTDSEVATIYSVAIDDYYNDVDYEDPIPVREKADHIIKGQHGLIKYVMLNNRRNILTSDNNGEVALWDIIKCVRIKVFGKCNIDEIAQEINTPESIPNWCYVDTRIGALTVHLDESKCFDAEMYADEAGLTEDSEIRDDQRINLGKWVLRYLFAQFTQAEIQTYEEIHQQRLLMQQQRQGNSLFTTQVNVNIPPQAATSTTCTSPTATNPNPISSNINPPMPQSPTTPLAAFTTGPFTAPAATNSQQSDYFSGPHHLNSPTTSPTTPPGNSAAEGGNNNGNGNISASTSTNSSVVVTTTIQPPPPALVNHNTSNSSSISLMNRVKHTLIRSGNKITRSDNTKPEGTNNSGGNNTGNTTIGNINKNTTTTSTTGNETKQRQSQEENSTQTNDDTTATSLLSSQNIPTPTLYHPHHHHHHHYYPIRQMHPLIQPPFVPYPPNETPEIQISPHTTVIISEESHEASTSVDLYRGTVGDMEKDAEIIEQKAPTWLIEFLIKNKIPAKEPIKISFILKPHEGAELDELPNGNARLTANRMLRVRKILAYIVEKLELDPVNINGNSITEATAAPSEYLEKSLTDNTDESSNEQETNNTGQNVTNADEERTNAMKPELWLELICQDQVLSPTMTLATIKSHIWKTSGGDLTMTYRLRMKSV</sequence>
<dbReference type="AlphaFoldDB" id="A0A397SPW0"/>
<feature type="compositionally biased region" description="Polar residues" evidence="5">
    <location>
        <begin position="1040"/>
        <end position="1052"/>
    </location>
</feature>
<dbReference type="Pfam" id="PF00400">
    <property type="entry name" value="WD40"/>
    <property type="match status" value="4"/>
</dbReference>
<feature type="compositionally biased region" description="Low complexity" evidence="5">
    <location>
        <begin position="713"/>
        <end position="753"/>
    </location>
</feature>
<evidence type="ECO:0000256" key="2">
    <source>
        <dbReference type="ARBA" id="ARBA00022574"/>
    </source>
</evidence>
<evidence type="ECO:0000256" key="3">
    <source>
        <dbReference type="ARBA" id="ARBA00022737"/>
    </source>
</evidence>
<keyword evidence="2 4" id="KW-0853">WD repeat</keyword>
<comment type="similarity">
    <text evidence="1">Belongs to the WD repeat WDR48 family.</text>
</comment>
<feature type="repeat" description="WD" evidence="4">
    <location>
        <begin position="231"/>
        <end position="272"/>
    </location>
</feature>
<accession>A0A397SPW0</accession>
<feature type="region of interest" description="Disordered" evidence="5">
    <location>
        <begin position="783"/>
        <end position="870"/>
    </location>
</feature>
<dbReference type="CDD" id="cd00200">
    <property type="entry name" value="WD40"/>
    <property type="match status" value="1"/>
</dbReference>
<dbReference type="OrthoDB" id="2421129at2759"/>
<dbReference type="SMART" id="SM00320">
    <property type="entry name" value="WD40"/>
    <property type="match status" value="8"/>
</dbReference>
<dbReference type="GO" id="GO:0000724">
    <property type="term" value="P:double-strand break repair via homologous recombination"/>
    <property type="evidence" value="ECO:0007669"/>
    <property type="project" value="TreeGrafter"/>
</dbReference>
<dbReference type="PANTHER" id="PTHR19862">
    <property type="entry name" value="WD REPEAT-CONTAINING PROTEIN 48"/>
    <property type="match status" value="1"/>
</dbReference>
<feature type="region of interest" description="Disordered" evidence="5">
    <location>
        <begin position="1029"/>
        <end position="1055"/>
    </location>
</feature>
<feature type="compositionally biased region" description="Low complexity" evidence="5">
    <location>
        <begin position="798"/>
        <end position="829"/>
    </location>
</feature>
<feature type="compositionally biased region" description="Basic and acidic residues" evidence="5">
    <location>
        <begin position="78"/>
        <end position="87"/>
    </location>
</feature>
<dbReference type="SUPFAM" id="SSF50978">
    <property type="entry name" value="WD40 repeat-like"/>
    <property type="match status" value="1"/>
</dbReference>
<gene>
    <name evidence="6" type="ORF">C1645_714186</name>
</gene>
<dbReference type="PRINTS" id="PR00320">
    <property type="entry name" value="GPROTEINBRPT"/>
</dbReference>
<feature type="compositionally biased region" description="Low complexity" evidence="5">
    <location>
        <begin position="649"/>
        <end position="672"/>
    </location>
</feature>
<feature type="repeat" description="WD" evidence="4">
    <location>
        <begin position="170"/>
        <end position="203"/>
    </location>
</feature>
<proteinExistence type="inferred from homology"/>
<dbReference type="InterPro" id="IPR051246">
    <property type="entry name" value="WDR48"/>
</dbReference>
<feature type="region of interest" description="Disordered" evidence="5">
    <location>
        <begin position="649"/>
        <end position="768"/>
    </location>
</feature>
<dbReference type="InterPro" id="IPR020472">
    <property type="entry name" value="WD40_PAC1"/>
</dbReference>